<dbReference type="AlphaFoldDB" id="A0A1X7TGP6"/>
<reference evidence="1" key="1">
    <citation type="submission" date="2017-05" db="UniProtKB">
        <authorList>
            <consortium name="EnsemblMetazoa"/>
        </authorList>
    </citation>
    <scope>IDENTIFICATION</scope>
</reference>
<dbReference type="EnsemblMetazoa" id="Aqu2.1.13887_001">
    <property type="protein sequence ID" value="Aqu2.1.13887_001"/>
    <property type="gene ID" value="Aqu2.1.13887"/>
</dbReference>
<proteinExistence type="predicted"/>
<sequence length="61" mass="6772">MHVDKIPPELSGFNNMEQRQISRVQAFKKLIVLPLGQRALAGQTINFSAIVSEVLNLCLGH</sequence>
<protein>
    <submittedName>
        <fullName evidence="1">Uncharacterized protein</fullName>
    </submittedName>
</protein>
<evidence type="ECO:0000313" key="1">
    <source>
        <dbReference type="EnsemblMetazoa" id="Aqu2.1.13887_001"/>
    </source>
</evidence>
<dbReference type="InParanoid" id="A0A1X7TGP6"/>
<name>A0A1X7TGP6_AMPQE</name>
<organism evidence="1">
    <name type="scientific">Amphimedon queenslandica</name>
    <name type="common">Sponge</name>
    <dbReference type="NCBI Taxonomy" id="400682"/>
    <lineage>
        <taxon>Eukaryota</taxon>
        <taxon>Metazoa</taxon>
        <taxon>Porifera</taxon>
        <taxon>Demospongiae</taxon>
        <taxon>Heteroscleromorpha</taxon>
        <taxon>Haplosclerida</taxon>
        <taxon>Niphatidae</taxon>
        <taxon>Amphimedon</taxon>
    </lineage>
</organism>
<accession>A0A1X7TGP6</accession>